<keyword evidence="5" id="KW-0378">Hydrolase</keyword>
<proteinExistence type="inferred from homology"/>
<dbReference type="PROSITE" id="PS50056">
    <property type="entry name" value="TYR_PHOSPHATASE_2"/>
    <property type="match status" value="1"/>
</dbReference>
<dbReference type="EnsemblMetazoa" id="BGLB003377-RB">
    <property type="protein sequence ID" value="BGLB003377-PB"/>
    <property type="gene ID" value="BGLB003377"/>
</dbReference>
<dbReference type="VEuPathDB" id="VectorBase:BGLAX_039721"/>
<keyword evidence="6" id="KW-0904">Protein phosphatase</keyword>
<reference evidence="14" key="1">
    <citation type="submission" date="2020-05" db="UniProtKB">
        <authorList>
            <consortium name="EnsemblMetazoa"/>
        </authorList>
    </citation>
    <scope>IDENTIFICATION</scope>
    <source>
        <strain evidence="14">BB02</strain>
    </source>
</reference>
<comment type="catalytic activity">
    <reaction evidence="10">
        <text>O-phospho-L-tyrosyl-[protein] + H2O = L-tyrosyl-[protein] + phosphate</text>
        <dbReference type="Rhea" id="RHEA:10684"/>
        <dbReference type="Rhea" id="RHEA-COMP:10136"/>
        <dbReference type="Rhea" id="RHEA-COMP:20101"/>
        <dbReference type="ChEBI" id="CHEBI:15377"/>
        <dbReference type="ChEBI" id="CHEBI:43474"/>
        <dbReference type="ChEBI" id="CHEBI:46858"/>
        <dbReference type="ChEBI" id="CHEBI:61978"/>
        <dbReference type="EC" id="3.1.3.48"/>
    </reaction>
</comment>
<dbReference type="SMART" id="SM00195">
    <property type="entry name" value="DSPc"/>
    <property type="match status" value="1"/>
</dbReference>
<dbReference type="PROSITE" id="PS00383">
    <property type="entry name" value="TYR_PHOSPHATASE_1"/>
    <property type="match status" value="1"/>
</dbReference>
<dbReference type="GO" id="GO:0004725">
    <property type="term" value="F:protein tyrosine phosphatase activity"/>
    <property type="evidence" value="ECO:0007669"/>
    <property type="project" value="UniProtKB-EC"/>
</dbReference>
<dbReference type="EnsemblMetazoa" id="BGLB003377-RA">
    <property type="protein sequence ID" value="BGLB003377-PA"/>
    <property type="gene ID" value="BGLB003377"/>
</dbReference>
<evidence type="ECO:0000256" key="9">
    <source>
        <dbReference type="ARBA" id="ARBA00048336"/>
    </source>
</evidence>
<dbReference type="GO" id="GO:0008138">
    <property type="term" value="F:protein tyrosine/serine/threonine phosphatase activity"/>
    <property type="evidence" value="ECO:0007669"/>
    <property type="project" value="TreeGrafter"/>
</dbReference>
<dbReference type="KEGG" id="bgt:106071574"/>
<evidence type="ECO:0000256" key="3">
    <source>
        <dbReference type="ARBA" id="ARBA00008601"/>
    </source>
</evidence>
<dbReference type="PANTHER" id="PTHR45848">
    <property type="entry name" value="DUAL SPECIFICITY PROTEIN PHOSPHATASE 12 FAMILY MEMBER"/>
    <property type="match status" value="1"/>
</dbReference>
<dbReference type="InterPro" id="IPR020422">
    <property type="entry name" value="TYR_PHOSPHATASE_DUAL_dom"/>
</dbReference>
<name>A0A182Z2L9_BIOGL</name>
<evidence type="ECO:0000256" key="7">
    <source>
        <dbReference type="ARBA" id="ARBA00023242"/>
    </source>
</evidence>
<keyword evidence="4" id="KW-0963">Cytoplasm</keyword>
<evidence type="ECO:0000256" key="2">
    <source>
        <dbReference type="ARBA" id="ARBA00004496"/>
    </source>
</evidence>
<dbReference type="FunFam" id="3.90.190.10:FF:000056">
    <property type="entry name" value="Dual specificity phosphatase 12"/>
    <property type="match status" value="1"/>
</dbReference>
<dbReference type="GO" id="GO:0005737">
    <property type="term" value="C:cytoplasm"/>
    <property type="evidence" value="ECO:0007669"/>
    <property type="project" value="UniProtKB-SubCell"/>
</dbReference>
<feature type="domain" description="Tyrosine-protein phosphatase" evidence="12">
    <location>
        <begin position="2"/>
        <end position="145"/>
    </location>
</feature>
<dbReference type="VEuPathDB" id="VectorBase:BGLB003377"/>
<gene>
    <name evidence="14" type="primary">106071574</name>
</gene>
<dbReference type="InterPro" id="IPR016130">
    <property type="entry name" value="Tyr_Pase_AS"/>
</dbReference>
<feature type="domain" description="Tyrosine specific protein phosphatases" evidence="13">
    <location>
        <begin position="65"/>
        <end position="123"/>
    </location>
</feature>
<dbReference type="InterPro" id="IPR000387">
    <property type="entry name" value="Tyr_Pase_dom"/>
</dbReference>
<protein>
    <recommendedName>
        <fullName evidence="16">Protein-tyrosine-phosphatase</fullName>
    </recommendedName>
</protein>
<evidence type="ECO:0000256" key="4">
    <source>
        <dbReference type="ARBA" id="ARBA00022490"/>
    </source>
</evidence>
<dbReference type="GO" id="GO:0004722">
    <property type="term" value="F:protein serine/threonine phosphatase activity"/>
    <property type="evidence" value="ECO:0007669"/>
    <property type="project" value="UniProtKB-EC"/>
</dbReference>
<accession>A0A182Z2L9</accession>
<feature type="region of interest" description="Disordered" evidence="11">
    <location>
        <begin position="398"/>
        <end position="440"/>
    </location>
</feature>
<evidence type="ECO:0000256" key="10">
    <source>
        <dbReference type="ARBA" id="ARBA00051722"/>
    </source>
</evidence>
<dbReference type="Proteomes" id="UP000076420">
    <property type="component" value="Unassembled WGS sequence"/>
</dbReference>
<dbReference type="PROSITE" id="PS50054">
    <property type="entry name" value="TYR_PHOSPHATASE_DUAL"/>
    <property type="match status" value="1"/>
</dbReference>
<dbReference type="PANTHER" id="PTHR45848:SF4">
    <property type="entry name" value="DUAL SPECIFICITY PROTEIN PHOSPHATASE 12"/>
    <property type="match status" value="1"/>
</dbReference>
<dbReference type="STRING" id="6526.A0A182Z2L9"/>
<evidence type="ECO:0000259" key="12">
    <source>
        <dbReference type="PROSITE" id="PS50054"/>
    </source>
</evidence>
<dbReference type="Gene3D" id="3.90.190.10">
    <property type="entry name" value="Protein tyrosine phosphatase superfamily"/>
    <property type="match status" value="1"/>
</dbReference>
<keyword evidence="7" id="KW-0539">Nucleus</keyword>
<evidence type="ECO:0000256" key="11">
    <source>
        <dbReference type="SAM" id="MobiDB-lite"/>
    </source>
</evidence>
<dbReference type="CDD" id="cd14498">
    <property type="entry name" value="DSP"/>
    <property type="match status" value="1"/>
</dbReference>
<evidence type="ECO:0000256" key="8">
    <source>
        <dbReference type="ARBA" id="ARBA00047761"/>
    </source>
</evidence>
<evidence type="ECO:0000256" key="6">
    <source>
        <dbReference type="ARBA" id="ARBA00022912"/>
    </source>
</evidence>
<evidence type="ECO:0008006" key="16">
    <source>
        <dbReference type="Google" id="ProtNLM"/>
    </source>
</evidence>
<sequence length="454" mass="49667">METSDCIVEGLYLGGVMAALNEHDLQVKNVTHILSVDEKPLPEILTSKYSYKHVFALDLYDFNLLDLFPECFLFIDQAREGRGTVLVHCQAGISRSSTVVAAYLMQKHLVTKDKALEIIAAVRHFIRPNDGFQEQLQLFENMGCRIDKSHPEYRAYQLNKLAVRFKCGQFSQGEPVIPSEVYVQPDYSAKGNDAYYKCRKCRMFLFHDGALTSHNIGQGESAFDWRSKLPASKQEQNFAANEAVCQKSLFVDPLTWMKGKINPVQGKLNCPKCDIKIGSYVWFGEKCPCGAWVAPAFHIDSGKVDKIPSQPVMPRTHTPAAAAEVATAISPEPVHLIGAVTAFPVSSTGGGRPLGHNPLPERPAAGSRLSLIYPVAAVQPRMATAAGPGDRPLIASVSASQVPSSPEHAPQPVQSMDYETGETAQTSADPTTVVPDNRDLESGINSIHMDVDSN</sequence>
<dbReference type="InterPro" id="IPR000340">
    <property type="entry name" value="Dual-sp_phosphatase_cat-dom"/>
</dbReference>
<evidence type="ECO:0000313" key="14">
    <source>
        <dbReference type="EnsemblMetazoa" id="BGLB003377-PA"/>
    </source>
</evidence>
<evidence type="ECO:0000259" key="13">
    <source>
        <dbReference type="PROSITE" id="PS50056"/>
    </source>
</evidence>
<evidence type="ECO:0000256" key="5">
    <source>
        <dbReference type="ARBA" id="ARBA00022801"/>
    </source>
</evidence>
<comment type="subcellular location">
    <subcellularLocation>
        <location evidence="2">Cytoplasm</location>
    </subcellularLocation>
    <subcellularLocation>
        <location evidence="1">Nucleus</location>
    </subcellularLocation>
</comment>
<comment type="catalytic activity">
    <reaction evidence="8">
        <text>O-phospho-L-seryl-[protein] + H2O = L-seryl-[protein] + phosphate</text>
        <dbReference type="Rhea" id="RHEA:20629"/>
        <dbReference type="Rhea" id="RHEA-COMP:9863"/>
        <dbReference type="Rhea" id="RHEA-COMP:11604"/>
        <dbReference type="ChEBI" id="CHEBI:15377"/>
        <dbReference type="ChEBI" id="CHEBI:29999"/>
        <dbReference type="ChEBI" id="CHEBI:43474"/>
        <dbReference type="ChEBI" id="CHEBI:83421"/>
        <dbReference type="EC" id="3.1.3.16"/>
    </reaction>
</comment>
<dbReference type="InterPro" id="IPR029021">
    <property type="entry name" value="Prot-tyrosine_phosphatase-like"/>
</dbReference>
<dbReference type="Pfam" id="PF00782">
    <property type="entry name" value="DSPc"/>
    <property type="match status" value="1"/>
</dbReference>
<comment type="similarity">
    <text evidence="3">Belongs to the protein-tyrosine phosphatase family. Non-receptor class dual specificity subfamily.</text>
</comment>
<evidence type="ECO:0000256" key="1">
    <source>
        <dbReference type="ARBA" id="ARBA00004123"/>
    </source>
</evidence>
<comment type="catalytic activity">
    <reaction evidence="9">
        <text>O-phospho-L-threonyl-[protein] + H2O = L-threonyl-[protein] + phosphate</text>
        <dbReference type="Rhea" id="RHEA:47004"/>
        <dbReference type="Rhea" id="RHEA-COMP:11060"/>
        <dbReference type="Rhea" id="RHEA-COMP:11605"/>
        <dbReference type="ChEBI" id="CHEBI:15377"/>
        <dbReference type="ChEBI" id="CHEBI:30013"/>
        <dbReference type="ChEBI" id="CHEBI:43474"/>
        <dbReference type="ChEBI" id="CHEBI:61977"/>
        <dbReference type="EC" id="3.1.3.16"/>
    </reaction>
</comment>
<dbReference type="OrthoDB" id="2017893at2759"/>
<organism evidence="14 15">
    <name type="scientific">Biomphalaria glabrata</name>
    <name type="common">Bloodfluke planorb</name>
    <name type="synonym">Freshwater snail</name>
    <dbReference type="NCBI Taxonomy" id="6526"/>
    <lineage>
        <taxon>Eukaryota</taxon>
        <taxon>Metazoa</taxon>
        <taxon>Spiralia</taxon>
        <taxon>Lophotrochozoa</taxon>
        <taxon>Mollusca</taxon>
        <taxon>Gastropoda</taxon>
        <taxon>Heterobranchia</taxon>
        <taxon>Euthyneura</taxon>
        <taxon>Panpulmonata</taxon>
        <taxon>Hygrophila</taxon>
        <taxon>Lymnaeoidea</taxon>
        <taxon>Planorbidae</taxon>
        <taxon>Biomphalaria</taxon>
    </lineage>
</organism>
<dbReference type="SUPFAM" id="SSF52799">
    <property type="entry name" value="(Phosphotyrosine protein) phosphatases II"/>
    <property type="match status" value="1"/>
</dbReference>
<evidence type="ECO:0000313" key="15">
    <source>
        <dbReference type="Proteomes" id="UP000076420"/>
    </source>
</evidence>
<dbReference type="GO" id="GO:0005634">
    <property type="term" value="C:nucleus"/>
    <property type="evidence" value="ECO:0007669"/>
    <property type="project" value="UniProtKB-SubCell"/>
</dbReference>
<dbReference type="AlphaFoldDB" id="A0A182Z2L9"/>